<organism evidence="1 2">
    <name type="scientific">Candidatus Nealsonbacteria bacterium RIFCSPHIGHO2_01_FULL_38_55</name>
    <dbReference type="NCBI Taxonomy" id="1801664"/>
    <lineage>
        <taxon>Bacteria</taxon>
        <taxon>Candidatus Nealsoniibacteriota</taxon>
    </lineage>
</organism>
<evidence type="ECO:0000313" key="2">
    <source>
        <dbReference type="Proteomes" id="UP000177360"/>
    </source>
</evidence>
<sequence>MLSWSFFQTSERKFATIMRRMQSIRRIIIFNIIPRSVGVSENVFSFTPPSLRNYSKFAAEIWRKDQEILFLFGISQFNRIWIDSELGAISKNWN</sequence>
<proteinExistence type="predicted"/>
<reference evidence="1 2" key="1">
    <citation type="journal article" date="2016" name="Nat. Commun.">
        <title>Thousands of microbial genomes shed light on interconnected biogeochemical processes in an aquifer system.</title>
        <authorList>
            <person name="Anantharaman K."/>
            <person name="Brown C.T."/>
            <person name="Hug L.A."/>
            <person name="Sharon I."/>
            <person name="Castelle C.J."/>
            <person name="Probst A.J."/>
            <person name="Thomas B.C."/>
            <person name="Singh A."/>
            <person name="Wilkins M.J."/>
            <person name="Karaoz U."/>
            <person name="Brodie E.L."/>
            <person name="Williams K.H."/>
            <person name="Hubbard S.S."/>
            <person name="Banfield J.F."/>
        </authorList>
    </citation>
    <scope>NUCLEOTIDE SEQUENCE [LARGE SCALE GENOMIC DNA]</scope>
</reference>
<dbReference type="AlphaFoldDB" id="A0A1G2E1U7"/>
<dbReference type="Proteomes" id="UP000177360">
    <property type="component" value="Unassembled WGS sequence"/>
</dbReference>
<dbReference type="EMBL" id="MHLZ01000020">
    <property type="protein sequence ID" value="OGZ19826.1"/>
    <property type="molecule type" value="Genomic_DNA"/>
</dbReference>
<accession>A0A1G2E1U7</accession>
<comment type="caution">
    <text evidence="1">The sequence shown here is derived from an EMBL/GenBank/DDBJ whole genome shotgun (WGS) entry which is preliminary data.</text>
</comment>
<evidence type="ECO:0000313" key="1">
    <source>
        <dbReference type="EMBL" id="OGZ19826.1"/>
    </source>
</evidence>
<gene>
    <name evidence="1" type="ORF">A2626_02070</name>
</gene>
<name>A0A1G2E1U7_9BACT</name>
<protein>
    <submittedName>
        <fullName evidence="1">Uncharacterized protein</fullName>
    </submittedName>
</protein>